<feature type="transmembrane region" description="Helical" evidence="12">
    <location>
        <begin position="74"/>
        <end position="92"/>
    </location>
</feature>
<dbReference type="InterPro" id="IPR051163">
    <property type="entry name" value="Sodium:Solute_Symporter_SSF"/>
</dbReference>
<evidence type="ECO:0000256" key="11">
    <source>
        <dbReference type="RuleBase" id="RU362091"/>
    </source>
</evidence>
<organism evidence="13 14">
    <name type="scientific">Candidatus Muproteobacteria bacterium RBG_16_62_13</name>
    <dbReference type="NCBI Taxonomy" id="1817756"/>
    <lineage>
        <taxon>Bacteria</taxon>
        <taxon>Pseudomonadati</taxon>
        <taxon>Pseudomonadota</taxon>
        <taxon>Candidatus Muproteobacteria</taxon>
    </lineage>
</organism>
<evidence type="ECO:0000256" key="5">
    <source>
        <dbReference type="ARBA" id="ARBA00022692"/>
    </source>
</evidence>
<feature type="transmembrane region" description="Helical" evidence="12">
    <location>
        <begin position="151"/>
        <end position="170"/>
    </location>
</feature>
<evidence type="ECO:0000256" key="4">
    <source>
        <dbReference type="ARBA" id="ARBA00022475"/>
    </source>
</evidence>
<evidence type="ECO:0000256" key="6">
    <source>
        <dbReference type="ARBA" id="ARBA00022989"/>
    </source>
</evidence>
<dbReference type="STRING" id="1817756.A2140_03210"/>
<feature type="transmembrane region" description="Helical" evidence="12">
    <location>
        <begin position="430"/>
        <end position="448"/>
    </location>
</feature>
<feature type="transmembrane region" description="Helical" evidence="12">
    <location>
        <begin position="402"/>
        <end position="423"/>
    </location>
</feature>
<dbReference type="GO" id="GO:0006814">
    <property type="term" value="P:sodium ion transport"/>
    <property type="evidence" value="ECO:0007669"/>
    <property type="project" value="UniProtKB-KW"/>
</dbReference>
<accession>A0A1F6T2C6</accession>
<keyword evidence="8" id="KW-0406">Ion transport</keyword>
<keyword evidence="5 12" id="KW-0812">Transmembrane</keyword>
<dbReference type="PROSITE" id="PS50283">
    <property type="entry name" value="NA_SOLUT_SYMP_3"/>
    <property type="match status" value="1"/>
</dbReference>
<dbReference type="GO" id="GO:0015293">
    <property type="term" value="F:symporter activity"/>
    <property type="evidence" value="ECO:0007669"/>
    <property type="project" value="TreeGrafter"/>
</dbReference>
<feature type="transmembrane region" description="Helical" evidence="12">
    <location>
        <begin position="268"/>
        <end position="293"/>
    </location>
</feature>
<keyword evidence="10" id="KW-0739">Sodium transport</keyword>
<dbReference type="Pfam" id="PF00474">
    <property type="entry name" value="SSF"/>
    <property type="match status" value="1"/>
</dbReference>
<evidence type="ECO:0000256" key="12">
    <source>
        <dbReference type="SAM" id="Phobius"/>
    </source>
</evidence>
<dbReference type="InterPro" id="IPR038377">
    <property type="entry name" value="Na/Glc_symporter_sf"/>
</dbReference>
<reference evidence="13 14" key="1">
    <citation type="journal article" date="2016" name="Nat. Commun.">
        <title>Thousands of microbial genomes shed light on interconnected biogeochemical processes in an aquifer system.</title>
        <authorList>
            <person name="Anantharaman K."/>
            <person name="Brown C.T."/>
            <person name="Hug L.A."/>
            <person name="Sharon I."/>
            <person name="Castelle C.J."/>
            <person name="Probst A.J."/>
            <person name="Thomas B.C."/>
            <person name="Singh A."/>
            <person name="Wilkins M.J."/>
            <person name="Karaoz U."/>
            <person name="Brodie E.L."/>
            <person name="Williams K.H."/>
            <person name="Hubbard S.S."/>
            <person name="Banfield J.F."/>
        </authorList>
    </citation>
    <scope>NUCLEOTIDE SEQUENCE [LARGE SCALE GENOMIC DNA]</scope>
</reference>
<dbReference type="PANTHER" id="PTHR42985">
    <property type="entry name" value="SODIUM-COUPLED MONOCARBOXYLATE TRANSPORTER"/>
    <property type="match status" value="1"/>
</dbReference>
<feature type="transmembrane region" description="Helical" evidence="12">
    <location>
        <begin position="460"/>
        <end position="480"/>
    </location>
</feature>
<feature type="transmembrane region" description="Helical" evidence="12">
    <location>
        <begin position="6"/>
        <end position="24"/>
    </location>
</feature>
<evidence type="ECO:0000313" key="13">
    <source>
        <dbReference type="EMBL" id="OGI39145.1"/>
    </source>
</evidence>
<gene>
    <name evidence="13" type="ORF">A2140_03210</name>
</gene>
<feature type="transmembrane region" description="Helical" evidence="12">
    <location>
        <begin position="313"/>
        <end position="335"/>
    </location>
</feature>
<comment type="similarity">
    <text evidence="2 11">Belongs to the sodium:solute symporter (SSF) (TC 2.A.21) family.</text>
</comment>
<keyword evidence="6 12" id="KW-1133">Transmembrane helix</keyword>
<dbReference type="InterPro" id="IPR001734">
    <property type="entry name" value="Na/solute_symporter"/>
</dbReference>
<feature type="transmembrane region" description="Helical" evidence="12">
    <location>
        <begin position="228"/>
        <end position="247"/>
    </location>
</feature>
<keyword evidence="7" id="KW-0915">Sodium</keyword>
<evidence type="ECO:0000313" key="14">
    <source>
        <dbReference type="Proteomes" id="UP000178379"/>
    </source>
</evidence>
<proteinExistence type="inferred from homology"/>
<evidence type="ECO:0000256" key="2">
    <source>
        <dbReference type="ARBA" id="ARBA00006434"/>
    </source>
</evidence>
<comment type="subcellular location">
    <subcellularLocation>
        <location evidence="1">Cell membrane</location>
        <topology evidence="1">Multi-pass membrane protein</topology>
    </subcellularLocation>
</comment>
<feature type="transmembrane region" description="Helical" evidence="12">
    <location>
        <begin position="40"/>
        <end position="62"/>
    </location>
</feature>
<evidence type="ECO:0000256" key="8">
    <source>
        <dbReference type="ARBA" id="ARBA00023065"/>
    </source>
</evidence>
<feature type="transmembrane region" description="Helical" evidence="12">
    <location>
        <begin position="113"/>
        <end position="139"/>
    </location>
</feature>
<dbReference type="AlphaFoldDB" id="A0A1F6T2C6"/>
<comment type="caution">
    <text evidence="13">The sequence shown here is derived from an EMBL/GenBank/DDBJ whole genome shotgun (WGS) entry which is preliminary data.</text>
</comment>
<evidence type="ECO:0000256" key="1">
    <source>
        <dbReference type="ARBA" id="ARBA00004651"/>
    </source>
</evidence>
<keyword evidence="9 12" id="KW-0472">Membrane</keyword>
<evidence type="ECO:0000256" key="3">
    <source>
        <dbReference type="ARBA" id="ARBA00022448"/>
    </source>
</evidence>
<protein>
    <submittedName>
        <fullName evidence="13">Sodium:solute symporter</fullName>
    </submittedName>
</protein>
<keyword evidence="4" id="KW-1003">Cell membrane</keyword>
<dbReference type="Gene3D" id="1.20.1730.10">
    <property type="entry name" value="Sodium/glucose cotransporter"/>
    <property type="match status" value="1"/>
</dbReference>
<feature type="transmembrane region" description="Helical" evidence="12">
    <location>
        <begin position="377"/>
        <end position="396"/>
    </location>
</feature>
<sequence length="502" mass="54364">MHALDIAVVLVYAVGITIFGSWFYRRTRSASAFMTAGQRLPVWVVGMSIFATYLSSITFLALPGKAYAADWSPWAFSLSIPLAAWVAVRWFVPLYRATTDASAYTYLERRFGLWARLYGASFYLLTQIARTATILFLVALPLEPLTGWPTAWVIVVTGALVTLYTSVGGVEGAIWTDVVQGIILTVGSVVCVVILLAGLPQGAAQLFEIAGQHDKFSLGSFAFDPLSAGFWTIFIYGLFINLQNFGIDQSYVQRYQTAQSLPAARRSLWLGGLIYIPVSALFLLIGTALFAFYRAQPELLPEALRGIDAADRVFPHFMATALPVGLTGLLIAALFSAAQSTVTTSINSSATVLLSDFYVRLLRPAASDREQLRVLRAASLALGVIGTSAALLMISIKSTLDVWWNLAGIFSGGMLGLFLLGALSRRAGSVQAGFGMGLGLLVLVWAALSAKMGWPFTNPLHAFFTTVLGTLTIFGVGVVLSRHRARLTRREGPPLTIHDNRD</sequence>
<dbReference type="CDD" id="cd11495">
    <property type="entry name" value="SLC5sbd_NIS-like_u3"/>
    <property type="match status" value="1"/>
</dbReference>
<evidence type="ECO:0000256" key="7">
    <source>
        <dbReference type="ARBA" id="ARBA00023053"/>
    </source>
</evidence>
<evidence type="ECO:0000256" key="9">
    <source>
        <dbReference type="ARBA" id="ARBA00023136"/>
    </source>
</evidence>
<dbReference type="EMBL" id="MFSQ01000099">
    <property type="protein sequence ID" value="OGI39145.1"/>
    <property type="molecule type" value="Genomic_DNA"/>
</dbReference>
<name>A0A1F6T2C6_9PROT</name>
<dbReference type="GO" id="GO:0005886">
    <property type="term" value="C:plasma membrane"/>
    <property type="evidence" value="ECO:0007669"/>
    <property type="project" value="UniProtKB-SubCell"/>
</dbReference>
<dbReference type="PANTHER" id="PTHR42985:SF32">
    <property type="entry name" value="SODIUM IODIDE SYMPORTER"/>
    <property type="match status" value="1"/>
</dbReference>
<evidence type="ECO:0000256" key="10">
    <source>
        <dbReference type="ARBA" id="ARBA00023201"/>
    </source>
</evidence>
<keyword evidence="3" id="KW-0813">Transport</keyword>
<dbReference type="Proteomes" id="UP000178379">
    <property type="component" value="Unassembled WGS sequence"/>
</dbReference>
<dbReference type="NCBIfam" id="TIGR00813">
    <property type="entry name" value="sss"/>
    <property type="match status" value="1"/>
</dbReference>
<feature type="transmembrane region" description="Helical" evidence="12">
    <location>
        <begin position="182"/>
        <end position="199"/>
    </location>
</feature>